<protein>
    <submittedName>
        <fullName evidence="1">6161_t:CDS:1</fullName>
    </submittedName>
</protein>
<comment type="caution">
    <text evidence="1">The sequence shown here is derived from an EMBL/GenBank/DDBJ whole genome shotgun (WGS) entry which is preliminary data.</text>
</comment>
<gene>
    <name evidence="1" type="ORF">DHETER_LOCUS5077</name>
</gene>
<dbReference type="Proteomes" id="UP000789702">
    <property type="component" value="Unassembled WGS sequence"/>
</dbReference>
<name>A0ACA9LSA6_9GLOM</name>
<dbReference type="EMBL" id="CAJVPU010005428">
    <property type="protein sequence ID" value="CAG8547545.1"/>
    <property type="molecule type" value="Genomic_DNA"/>
</dbReference>
<evidence type="ECO:0000313" key="2">
    <source>
        <dbReference type="Proteomes" id="UP000789702"/>
    </source>
</evidence>
<accession>A0ACA9LSA6</accession>
<organism evidence="1 2">
    <name type="scientific">Dentiscutata heterogama</name>
    <dbReference type="NCBI Taxonomy" id="1316150"/>
    <lineage>
        <taxon>Eukaryota</taxon>
        <taxon>Fungi</taxon>
        <taxon>Fungi incertae sedis</taxon>
        <taxon>Mucoromycota</taxon>
        <taxon>Glomeromycotina</taxon>
        <taxon>Glomeromycetes</taxon>
        <taxon>Diversisporales</taxon>
        <taxon>Gigasporaceae</taxon>
        <taxon>Dentiscutata</taxon>
    </lineage>
</organism>
<keyword evidence="2" id="KW-1185">Reference proteome</keyword>
<proteinExistence type="predicted"/>
<reference evidence="1" key="1">
    <citation type="submission" date="2021-06" db="EMBL/GenBank/DDBJ databases">
        <authorList>
            <person name="Kallberg Y."/>
            <person name="Tangrot J."/>
            <person name="Rosling A."/>
        </authorList>
    </citation>
    <scope>NUCLEOTIDE SEQUENCE</scope>
    <source>
        <strain evidence="1">IL203A</strain>
    </source>
</reference>
<sequence>MANLPNELIIDVLREVLHESGFQALYKIRATCQQWKRLVPIIIIDEFLKNKSYQQMFNVEVRGWNRSLLPITMNQQLENFFGRFYPSRLYYDDNTKMIYFLNEKIPSFQVINDILECFIFPFVINIMKDELDGMEGEKEFKKNDCVSIIIKKIDDNSFKVLRWSICGRVVNKVLDTNFIKSQVIM</sequence>
<evidence type="ECO:0000313" key="1">
    <source>
        <dbReference type="EMBL" id="CAG8547545.1"/>
    </source>
</evidence>